<dbReference type="GO" id="GO:0004113">
    <property type="term" value="F:2',3'-cyclic-nucleotide 3'-phosphodiesterase activity"/>
    <property type="evidence" value="ECO:0007669"/>
    <property type="project" value="InterPro"/>
</dbReference>
<dbReference type="OrthoDB" id="9789350at2"/>
<feature type="short sequence motif" description="HXTX 1" evidence="2">
    <location>
        <begin position="44"/>
        <end position="47"/>
    </location>
</feature>
<evidence type="ECO:0000256" key="2">
    <source>
        <dbReference type="HAMAP-Rule" id="MF_01940"/>
    </source>
</evidence>
<organism evidence="4 5">
    <name type="scientific">Pradoshia eiseniae</name>
    <dbReference type="NCBI Taxonomy" id="2064768"/>
    <lineage>
        <taxon>Bacteria</taxon>
        <taxon>Bacillati</taxon>
        <taxon>Bacillota</taxon>
        <taxon>Bacilli</taxon>
        <taxon>Bacillales</taxon>
        <taxon>Bacillaceae</taxon>
        <taxon>Pradoshia</taxon>
    </lineage>
</organism>
<dbReference type="RefSeq" id="WP_104849969.1">
    <property type="nucleotide sequence ID" value="NZ_PKOZ01000008.1"/>
</dbReference>
<comment type="similarity">
    <text evidence="2">Belongs to the 2H phosphoesterase superfamily. ThpR family.</text>
</comment>
<sequence length="187" mass="21872">MNRRSHFFFALELPQACKRELNDWAARTREVYSFKTWVHPEDYHITLAFLGAAEEEKLKKACELIAERKKGFGSLMIQIKGLGTFGQKNSPRILWADAEETKVMLPVRRMVYDACLEAGFELDTKPFVPHITLARRSRNNIEPESMIEWGRQLPAIEQQKINQIVLYRTDTEKLPKYEPIARFTLEE</sequence>
<protein>
    <recommendedName>
        <fullName evidence="2">RNA 2',3'-cyclic phosphodiesterase</fullName>
        <shortName evidence="2">RNA 2',3'-CPDase</shortName>
        <ecNumber evidence="2">3.1.4.58</ecNumber>
    </recommendedName>
</protein>
<evidence type="ECO:0000313" key="5">
    <source>
        <dbReference type="Proteomes" id="UP000239663"/>
    </source>
</evidence>
<dbReference type="AlphaFoldDB" id="A0A2S7MXV9"/>
<dbReference type="EMBL" id="PKOZ01000008">
    <property type="protein sequence ID" value="PQD94587.1"/>
    <property type="molecule type" value="Genomic_DNA"/>
</dbReference>
<dbReference type="SUPFAM" id="SSF55144">
    <property type="entry name" value="LigT-like"/>
    <property type="match status" value="1"/>
</dbReference>
<dbReference type="InterPro" id="IPR009097">
    <property type="entry name" value="Cyclic_Pdiesterase"/>
</dbReference>
<evidence type="ECO:0000256" key="1">
    <source>
        <dbReference type="ARBA" id="ARBA00022801"/>
    </source>
</evidence>
<dbReference type="Proteomes" id="UP000239663">
    <property type="component" value="Unassembled WGS sequence"/>
</dbReference>
<name>A0A2S7MXV9_9BACI</name>
<dbReference type="EC" id="3.1.4.58" evidence="2"/>
<evidence type="ECO:0000313" key="4">
    <source>
        <dbReference type="EMBL" id="PQD94587.1"/>
    </source>
</evidence>
<dbReference type="GO" id="GO:0008664">
    <property type="term" value="F:RNA 2',3'-cyclic 3'-phosphodiesterase activity"/>
    <property type="evidence" value="ECO:0007669"/>
    <property type="project" value="UniProtKB-EC"/>
</dbReference>
<accession>A0A2S7MXV9</accession>
<dbReference type="InterPro" id="IPR004175">
    <property type="entry name" value="RNA_CPDase"/>
</dbReference>
<dbReference type="Gene3D" id="3.90.1140.10">
    <property type="entry name" value="Cyclic phosphodiesterase"/>
    <property type="match status" value="1"/>
</dbReference>
<keyword evidence="5" id="KW-1185">Reference proteome</keyword>
<keyword evidence="1 2" id="KW-0378">Hydrolase</keyword>
<comment type="function">
    <text evidence="2">Hydrolyzes RNA 2',3'-cyclic phosphodiester to an RNA 2'-phosphomonoester.</text>
</comment>
<evidence type="ECO:0000259" key="3">
    <source>
        <dbReference type="Pfam" id="PF02834"/>
    </source>
</evidence>
<feature type="domain" description="Phosphoesterase HXTX" evidence="3">
    <location>
        <begin position="11"/>
        <end position="95"/>
    </location>
</feature>
<feature type="active site" description="Proton acceptor" evidence="2">
    <location>
        <position position="130"/>
    </location>
</feature>
<gene>
    <name evidence="4" type="ORF">CYL18_13040</name>
</gene>
<dbReference type="HAMAP" id="MF_01940">
    <property type="entry name" value="RNA_CPDase"/>
    <property type="match status" value="1"/>
</dbReference>
<dbReference type="Pfam" id="PF02834">
    <property type="entry name" value="LigT_PEase"/>
    <property type="match status" value="1"/>
</dbReference>
<feature type="active site" description="Proton donor" evidence="2">
    <location>
        <position position="44"/>
    </location>
</feature>
<comment type="caution">
    <text evidence="4">The sequence shown here is derived from an EMBL/GenBank/DDBJ whole genome shotgun (WGS) entry which is preliminary data.</text>
</comment>
<reference evidence="4 5" key="1">
    <citation type="submission" date="2017-12" db="EMBL/GenBank/DDBJ databases">
        <title>Taxonomic description and draft genome of Pradoshia cofamensis Gen. nov., sp. nov., a thermotolerant bacillale isolated from anterior gut of earthworm Eisenia fetida.</title>
        <authorList>
            <person name="Saha T."/>
            <person name="Chakraborty R."/>
        </authorList>
    </citation>
    <scope>NUCLEOTIDE SEQUENCE [LARGE SCALE GENOMIC DNA]</scope>
    <source>
        <strain evidence="4 5">EAG3</strain>
    </source>
</reference>
<dbReference type="NCBIfam" id="TIGR02258">
    <property type="entry name" value="2_5_ligase"/>
    <property type="match status" value="1"/>
</dbReference>
<dbReference type="PANTHER" id="PTHR35561">
    <property type="entry name" value="RNA 2',3'-CYCLIC PHOSPHODIESTERASE"/>
    <property type="match status" value="1"/>
</dbReference>
<dbReference type="InterPro" id="IPR014051">
    <property type="entry name" value="Phosphoesterase_HXTX"/>
</dbReference>
<proteinExistence type="inferred from homology"/>
<feature type="short sequence motif" description="HXTX 2" evidence="2">
    <location>
        <begin position="130"/>
        <end position="133"/>
    </location>
</feature>
<comment type="catalytic activity">
    <reaction evidence="2">
        <text>a 3'-end 2',3'-cyclophospho-ribonucleotide-RNA + H2O = a 3'-end 2'-phospho-ribonucleotide-RNA + H(+)</text>
        <dbReference type="Rhea" id="RHEA:11828"/>
        <dbReference type="Rhea" id="RHEA-COMP:10464"/>
        <dbReference type="Rhea" id="RHEA-COMP:17353"/>
        <dbReference type="ChEBI" id="CHEBI:15377"/>
        <dbReference type="ChEBI" id="CHEBI:15378"/>
        <dbReference type="ChEBI" id="CHEBI:83064"/>
        <dbReference type="ChEBI" id="CHEBI:173113"/>
        <dbReference type="EC" id="3.1.4.58"/>
    </reaction>
</comment>
<dbReference type="PANTHER" id="PTHR35561:SF1">
    <property type="entry name" value="RNA 2',3'-CYCLIC PHOSPHODIESTERASE"/>
    <property type="match status" value="1"/>
</dbReference>